<keyword evidence="4" id="KW-1185">Reference proteome</keyword>
<proteinExistence type="predicted"/>
<protein>
    <submittedName>
        <fullName evidence="3">Uncharacterized protein</fullName>
    </submittedName>
</protein>
<evidence type="ECO:0000313" key="4">
    <source>
        <dbReference type="Proteomes" id="UP001217838"/>
    </source>
</evidence>
<evidence type="ECO:0000256" key="1">
    <source>
        <dbReference type="SAM" id="MobiDB-lite"/>
    </source>
</evidence>
<dbReference type="SUPFAM" id="SSF52266">
    <property type="entry name" value="SGNH hydrolase"/>
    <property type="match status" value="1"/>
</dbReference>
<name>A0ABT5BJB8_9BACT</name>
<dbReference type="EMBL" id="JAQNDN010000024">
    <property type="protein sequence ID" value="MDC0674233.1"/>
    <property type="molecule type" value="Genomic_DNA"/>
</dbReference>
<accession>A0ABT5BJB8</accession>
<reference evidence="3 4" key="1">
    <citation type="submission" date="2022-11" db="EMBL/GenBank/DDBJ databases">
        <title>Minimal conservation of predation-associated metabolite biosynthetic gene clusters underscores biosynthetic potential of Myxococcota including descriptions for ten novel species: Archangium lansinium sp. nov., Myxococcus landrumus sp. nov., Nannocystis bai.</title>
        <authorList>
            <person name="Ahearne A."/>
            <person name="Stevens C."/>
            <person name="Dowd S."/>
        </authorList>
    </citation>
    <scope>NUCLEOTIDE SEQUENCE [LARGE SCALE GENOMIC DNA]</scope>
    <source>
        <strain evidence="3 4">NCELM</strain>
    </source>
</reference>
<evidence type="ECO:0000313" key="3">
    <source>
        <dbReference type="EMBL" id="MDC0674233.1"/>
    </source>
</evidence>
<keyword evidence="2" id="KW-0732">Signal</keyword>
<feature type="compositionally biased region" description="Low complexity" evidence="1">
    <location>
        <begin position="26"/>
        <end position="83"/>
    </location>
</feature>
<evidence type="ECO:0000256" key="2">
    <source>
        <dbReference type="SAM" id="SignalP"/>
    </source>
</evidence>
<dbReference type="PROSITE" id="PS51257">
    <property type="entry name" value="PROKAR_LIPOPROTEIN"/>
    <property type="match status" value="1"/>
</dbReference>
<dbReference type="Proteomes" id="UP001217838">
    <property type="component" value="Unassembled WGS sequence"/>
</dbReference>
<feature type="region of interest" description="Disordered" evidence="1">
    <location>
        <begin position="25"/>
        <end position="83"/>
    </location>
</feature>
<sequence>MTRWIIGPMAALAVGCAEGAPFDGETSGTLATTSATAMPTSTDPTTGPEPATDTTETTTTTTTGDTLTSETGETETTTTGEPTVLGEYYPFTEVHSPITADVAAAMTAIAAKGVKTDGVFAKVGGTHTASSNFMNCLADAMQIAELPPALQPTVDFFNATAAGMGATSFSRVSLAAMPGWTGAEILAGAPSPLVSEVTEINPRFAVVLLGTTELEAPPPDGVFTFADNLVAVVDALIAGGTVPILSTIPARTMPAGIDVYVPRYNAFIRALAQGRKIPLIDLNLALAGLPNAGLAADGIDLSVALAADMVTPAPCAFGFSGITSGYNRRNLVTLEALARGKTVIVDGGPPPDATAPTLLGAGTLEEPIVIPGLPFADMRSTADSPSDAIDAYQGACMAMGEDGPEFVYELTIDAPTTIRALVFDQGNVDVDLHLMTLTDAGTCVKRGDRELEGPLQPGTYFLSVDTLGTATPGEFAFVVLPEG</sequence>
<dbReference type="Gene3D" id="3.40.50.1110">
    <property type="entry name" value="SGNH hydrolase"/>
    <property type="match status" value="1"/>
</dbReference>
<gene>
    <name evidence="3" type="ORF">POL58_41180</name>
</gene>
<dbReference type="RefSeq" id="WP_272008299.1">
    <property type="nucleotide sequence ID" value="NZ_JAQNDN010000024.1"/>
</dbReference>
<comment type="caution">
    <text evidence="3">The sequence shown here is derived from an EMBL/GenBank/DDBJ whole genome shotgun (WGS) entry which is preliminary data.</text>
</comment>
<feature type="chain" id="PRO_5047137356" evidence="2">
    <location>
        <begin position="20"/>
        <end position="483"/>
    </location>
</feature>
<organism evidence="3 4">
    <name type="scientific">Nannocystis radixulma</name>
    <dbReference type="NCBI Taxonomy" id="2995305"/>
    <lineage>
        <taxon>Bacteria</taxon>
        <taxon>Pseudomonadati</taxon>
        <taxon>Myxococcota</taxon>
        <taxon>Polyangia</taxon>
        <taxon>Nannocystales</taxon>
        <taxon>Nannocystaceae</taxon>
        <taxon>Nannocystis</taxon>
    </lineage>
</organism>
<dbReference type="InterPro" id="IPR036514">
    <property type="entry name" value="SGNH_hydro_sf"/>
</dbReference>
<feature type="signal peptide" evidence="2">
    <location>
        <begin position="1"/>
        <end position="19"/>
    </location>
</feature>